<dbReference type="AlphaFoldDB" id="A0A915EMB7"/>
<feature type="transmembrane region" description="Helical" evidence="6">
    <location>
        <begin position="167"/>
        <end position="186"/>
    </location>
</feature>
<feature type="transmembrane region" description="Helical" evidence="6">
    <location>
        <begin position="58"/>
        <end position="75"/>
    </location>
</feature>
<dbReference type="PANTHER" id="PTHR23506">
    <property type="entry name" value="GH10249P"/>
    <property type="match status" value="1"/>
</dbReference>
<keyword evidence="4 6" id="KW-1133">Transmembrane helix</keyword>
<feature type="transmembrane region" description="Helical" evidence="6">
    <location>
        <begin position="96"/>
        <end position="115"/>
    </location>
</feature>
<dbReference type="GO" id="GO:0016020">
    <property type="term" value="C:membrane"/>
    <property type="evidence" value="ECO:0007669"/>
    <property type="project" value="UniProtKB-SubCell"/>
</dbReference>
<evidence type="ECO:0000256" key="5">
    <source>
        <dbReference type="ARBA" id="ARBA00023136"/>
    </source>
</evidence>
<dbReference type="Gene3D" id="1.20.1250.20">
    <property type="entry name" value="MFS general substrate transporter like domains"/>
    <property type="match status" value="1"/>
</dbReference>
<dbReference type="Proteomes" id="UP000887574">
    <property type="component" value="Unplaced"/>
</dbReference>
<keyword evidence="2" id="KW-0813">Transport</keyword>
<evidence type="ECO:0000313" key="7">
    <source>
        <dbReference type="Proteomes" id="UP000887574"/>
    </source>
</evidence>
<reference evidence="8" key="1">
    <citation type="submission" date="2022-11" db="UniProtKB">
        <authorList>
            <consortium name="WormBaseParasite"/>
        </authorList>
    </citation>
    <scope>IDENTIFICATION</scope>
</reference>
<dbReference type="InterPro" id="IPR036259">
    <property type="entry name" value="MFS_trans_sf"/>
</dbReference>
<feature type="transmembrane region" description="Helical" evidence="6">
    <location>
        <begin position="198"/>
        <end position="223"/>
    </location>
</feature>
<dbReference type="PANTHER" id="PTHR23506:SF26">
    <property type="entry name" value="MFS-TYPE TRANSPORTER SLC18B1"/>
    <property type="match status" value="1"/>
</dbReference>
<name>A0A915EMB7_9BILA</name>
<feature type="transmembrane region" description="Helical" evidence="6">
    <location>
        <begin position="127"/>
        <end position="146"/>
    </location>
</feature>
<protein>
    <submittedName>
        <fullName evidence="8">Major facilitator superfamily (MFS) profile domain-containing protein</fullName>
    </submittedName>
</protein>
<organism evidence="7 8">
    <name type="scientific">Ditylenchus dipsaci</name>
    <dbReference type="NCBI Taxonomy" id="166011"/>
    <lineage>
        <taxon>Eukaryota</taxon>
        <taxon>Metazoa</taxon>
        <taxon>Ecdysozoa</taxon>
        <taxon>Nematoda</taxon>
        <taxon>Chromadorea</taxon>
        <taxon>Rhabditida</taxon>
        <taxon>Tylenchina</taxon>
        <taxon>Tylenchomorpha</taxon>
        <taxon>Sphaerularioidea</taxon>
        <taxon>Anguinidae</taxon>
        <taxon>Anguininae</taxon>
        <taxon>Ditylenchus</taxon>
    </lineage>
</organism>
<dbReference type="InterPro" id="IPR050930">
    <property type="entry name" value="MFS_Vesicular_Transporter"/>
</dbReference>
<feature type="transmembrane region" description="Helical" evidence="6">
    <location>
        <begin position="29"/>
        <end position="46"/>
    </location>
</feature>
<evidence type="ECO:0000256" key="3">
    <source>
        <dbReference type="ARBA" id="ARBA00022692"/>
    </source>
</evidence>
<evidence type="ECO:0000313" key="8">
    <source>
        <dbReference type="WBParaSite" id="jg7418"/>
    </source>
</evidence>
<dbReference type="SUPFAM" id="SSF103473">
    <property type="entry name" value="MFS general substrate transporter"/>
    <property type="match status" value="1"/>
</dbReference>
<evidence type="ECO:0000256" key="6">
    <source>
        <dbReference type="SAM" id="Phobius"/>
    </source>
</evidence>
<evidence type="ECO:0000256" key="1">
    <source>
        <dbReference type="ARBA" id="ARBA00004141"/>
    </source>
</evidence>
<sequence length="247" mass="27206">MSHCLIFNPFSDEPSEDAMGMLSMLKIPVIWIMVFAVVICAISLSFFDPTLADHLSSFNLSTIMVGLMFLLWWYLHYYSTTMGRVTYRLLLDKWHCCNALMLFGSTATVFSMIFVGPSPLFNIEKNIVTIGIALAVLGIAAGALYIPTFQNCLDAVKENGYDDSFQTYGCVSGVFQSAFAFGAFIGPTLGGLSVQSIGFPWTTTIIAGINLIFIITLLVFFGVKKCTSNGSLERSKDHQPLPKLRLV</sequence>
<evidence type="ECO:0000256" key="4">
    <source>
        <dbReference type="ARBA" id="ARBA00022989"/>
    </source>
</evidence>
<comment type="subcellular location">
    <subcellularLocation>
        <location evidence="1">Membrane</location>
        <topology evidence="1">Multi-pass membrane protein</topology>
    </subcellularLocation>
</comment>
<dbReference type="GO" id="GO:0022857">
    <property type="term" value="F:transmembrane transporter activity"/>
    <property type="evidence" value="ECO:0007669"/>
    <property type="project" value="TreeGrafter"/>
</dbReference>
<evidence type="ECO:0000256" key="2">
    <source>
        <dbReference type="ARBA" id="ARBA00022448"/>
    </source>
</evidence>
<accession>A0A915EMB7</accession>
<keyword evidence="5 6" id="KW-0472">Membrane</keyword>
<keyword evidence="3 6" id="KW-0812">Transmembrane</keyword>
<keyword evidence="7" id="KW-1185">Reference proteome</keyword>
<dbReference type="WBParaSite" id="jg7418">
    <property type="protein sequence ID" value="jg7418"/>
    <property type="gene ID" value="jg7418"/>
</dbReference>
<proteinExistence type="predicted"/>